<name>A0A3G4ZKQ2_9VIRU</name>
<dbReference type="EMBL" id="MK071979">
    <property type="protein sequence ID" value="AYV75418.1"/>
    <property type="molecule type" value="Genomic_DNA"/>
</dbReference>
<evidence type="ECO:0000313" key="1">
    <source>
        <dbReference type="EMBL" id="AYV75418.1"/>
    </source>
</evidence>
<sequence>MIKIHMVEFKYYVVHQPPLQCINGSHMRFYNEKDFVKKYGKFIERTYDDNDQEIFYCPRVDIMTFPFLIDKYKDEIYWMNNEYFFEISSFYTHREHWKPNQNNLLNQFTGGFPFEKKSSKYCPIKQIETDNELTEELFNKDKKLYFKKMITKYAKNQTVRLFNFDKYKKGMMEP</sequence>
<protein>
    <submittedName>
        <fullName evidence="1">Uncharacterized protein</fullName>
    </submittedName>
</protein>
<proteinExistence type="predicted"/>
<organism evidence="1">
    <name type="scientific">Terrestrivirus sp</name>
    <dbReference type="NCBI Taxonomy" id="2487775"/>
    <lineage>
        <taxon>Viruses</taxon>
        <taxon>Varidnaviria</taxon>
        <taxon>Bamfordvirae</taxon>
        <taxon>Nucleocytoviricota</taxon>
        <taxon>Megaviricetes</taxon>
        <taxon>Imitervirales</taxon>
        <taxon>Mimiviridae</taxon>
        <taxon>Klosneuvirinae</taxon>
    </lineage>
</organism>
<reference evidence="1" key="1">
    <citation type="submission" date="2018-10" db="EMBL/GenBank/DDBJ databases">
        <title>Hidden diversity of soil giant viruses.</title>
        <authorList>
            <person name="Schulz F."/>
            <person name="Alteio L."/>
            <person name="Goudeau D."/>
            <person name="Ryan E.M."/>
            <person name="Malmstrom R.R."/>
            <person name="Blanchard J."/>
            <person name="Woyke T."/>
        </authorList>
    </citation>
    <scope>NUCLEOTIDE SEQUENCE</scope>
    <source>
        <strain evidence="1">TEV1</strain>
    </source>
</reference>
<gene>
    <name evidence="1" type="ORF">Terrestrivirus1_292</name>
</gene>
<accession>A0A3G4ZKQ2</accession>